<dbReference type="EMBL" id="CAJNDS010002611">
    <property type="protein sequence ID" value="CAE7544529.1"/>
    <property type="molecule type" value="Genomic_DNA"/>
</dbReference>
<sequence>MAELESLACDDGLLLYLDGTEQVLDAGTKVQTTLLTGESWQEAVPALYSLDAWVSEAALSDRHGRRANGSCPLDLSRLLRLAEAATDQPQVHADIQLVGNTTIKLRLQGTVRRIPWGNKGIEMPKNSGNGRDVMSGHIATGPRTWRVSLEARSIKLKSVSAKVFAAYSYAPLKMCKSGQSRATSRTFQTHPPVLARHNITTHLPKGFAAYSLTATKEALEAAFEESLHVEVWAQDAFQKDCLLGVAEVSLASAFSQPLRRSTRLPSMVHGFRVFDQVCLLGSAEEKLPDIVGEIRILFFVEDLGPASRAVRDSTRSTKAQDIDAAGNASTRPQRELGETLGKDAKVAEHDAEALTALAVEGLEALRSSPAYRIAYSLEVWKQQEEDRSNIRLKELETQLREELEEEYRQHELLRVQTFRQRQTELRELEQRAKKKLADIQQREISISAEASNSAAMNAQAKRKADLAIQACEEALRRQRAETEQALDFEKRKHAQLESRMKDLELETSEIRKRCSELQASLVKESTEATSGTASLSAEEELRGLQLQLCEERVRCETLAASRDHFRRKVEELCQRILHQQLPESPIPEVLKATAPSARESNEAVAEDAMAVTQPEAQGQRNKPSPKFSLEWLQQQKSELLASGLYTDDDAVIHALNAQMEELRS</sequence>
<evidence type="ECO:0000256" key="1">
    <source>
        <dbReference type="SAM" id="Coils"/>
    </source>
</evidence>
<feature type="coiled-coil region" evidence="1">
    <location>
        <begin position="385"/>
        <end position="520"/>
    </location>
</feature>
<dbReference type="Proteomes" id="UP000604046">
    <property type="component" value="Unassembled WGS sequence"/>
</dbReference>
<feature type="region of interest" description="Disordered" evidence="2">
    <location>
        <begin position="310"/>
        <end position="335"/>
    </location>
</feature>
<gene>
    <name evidence="3" type="primary">cep120</name>
    <name evidence="3" type="ORF">SNAT2548_LOCUS30547</name>
</gene>
<comment type="caution">
    <text evidence="3">The sequence shown here is derived from an EMBL/GenBank/DDBJ whole genome shotgun (WGS) entry which is preliminary data.</text>
</comment>
<dbReference type="GO" id="GO:0010564">
    <property type="term" value="P:regulation of cell cycle process"/>
    <property type="evidence" value="ECO:0007669"/>
    <property type="project" value="TreeGrafter"/>
</dbReference>
<dbReference type="PANTHER" id="PTHR21574">
    <property type="entry name" value="CENTROSOMAL PROTEIN OF 120 KDA"/>
    <property type="match status" value="1"/>
</dbReference>
<dbReference type="GO" id="GO:0005815">
    <property type="term" value="C:microtubule organizing center"/>
    <property type="evidence" value="ECO:0007669"/>
    <property type="project" value="TreeGrafter"/>
</dbReference>
<organism evidence="3 4">
    <name type="scientific">Symbiodinium natans</name>
    <dbReference type="NCBI Taxonomy" id="878477"/>
    <lineage>
        <taxon>Eukaryota</taxon>
        <taxon>Sar</taxon>
        <taxon>Alveolata</taxon>
        <taxon>Dinophyceae</taxon>
        <taxon>Suessiales</taxon>
        <taxon>Symbiodiniaceae</taxon>
        <taxon>Symbiodinium</taxon>
    </lineage>
</organism>
<proteinExistence type="predicted"/>
<keyword evidence="4" id="KW-1185">Reference proteome</keyword>
<dbReference type="CDD" id="cd00030">
    <property type="entry name" value="C2"/>
    <property type="match status" value="1"/>
</dbReference>
<keyword evidence="1" id="KW-0175">Coiled coil</keyword>
<dbReference type="InterPro" id="IPR039893">
    <property type="entry name" value="CEP120-like"/>
</dbReference>
<dbReference type="PANTHER" id="PTHR21574:SF0">
    <property type="entry name" value="CENTROSOMAL PROTEIN OF 120 KDA"/>
    <property type="match status" value="1"/>
</dbReference>
<feature type="compositionally biased region" description="Basic and acidic residues" evidence="2">
    <location>
        <begin position="310"/>
        <end position="321"/>
    </location>
</feature>
<evidence type="ECO:0000313" key="3">
    <source>
        <dbReference type="EMBL" id="CAE7544529.1"/>
    </source>
</evidence>
<feature type="region of interest" description="Disordered" evidence="2">
    <location>
        <begin position="594"/>
        <end position="628"/>
    </location>
</feature>
<name>A0A812TVQ0_9DINO</name>
<evidence type="ECO:0000256" key="2">
    <source>
        <dbReference type="SAM" id="MobiDB-lite"/>
    </source>
</evidence>
<protein>
    <submittedName>
        <fullName evidence="3">Cep120 protein</fullName>
    </submittedName>
</protein>
<dbReference type="AlphaFoldDB" id="A0A812TVQ0"/>
<reference evidence="3" key="1">
    <citation type="submission" date="2021-02" db="EMBL/GenBank/DDBJ databases">
        <authorList>
            <person name="Dougan E. K."/>
            <person name="Rhodes N."/>
            <person name="Thang M."/>
            <person name="Chan C."/>
        </authorList>
    </citation>
    <scope>NUCLEOTIDE SEQUENCE</scope>
</reference>
<accession>A0A812TVQ0</accession>
<evidence type="ECO:0000313" key="4">
    <source>
        <dbReference type="Proteomes" id="UP000604046"/>
    </source>
</evidence>
<dbReference type="OrthoDB" id="485962at2759"/>